<accession>A0A2V4P9G5</accession>
<dbReference type="AlphaFoldDB" id="A0A2V4P9G5"/>
<dbReference type="EMBL" id="PYBW01000016">
    <property type="protein sequence ID" value="PYC87348.1"/>
    <property type="molecule type" value="Genomic_DNA"/>
</dbReference>
<comment type="caution">
    <text evidence="2">The sequence shown here is derived from an EMBL/GenBank/DDBJ whole genome shotgun (WGS) entry which is preliminary data.</text>
</comment>
<evidence type="ECO:0000313" key="3">
    <source>
        <dbReference type="Proteomes" id="UP000248039"/>
    </source>
</evidence>
<protein>
    <submittedName>
        <fullName evidence="2">Uncharacterized protein</fullName>
    </submittedName>
</protein>
<organism evidence="2 3">
    <name type="scientific">Streptomyces tateyamensis</name>
    <dbReference type="NCBI Taxonomy" id="565073"/>
    <lineage>
        <taxon>Bacteria</taxon>
        <taxon>Bacillati</taxon>
        <taxon>Actinomycetota</taxon>
        <taxon>Actinomycetes</taxon>
        <taxon>Kitasatosporales</taxon>
        <taxon>Streptomycetaceae</taxon>
        <taxon>Streptomyces</taxon>
    </lineage>
</organism>
<keyword evidence="1" id="KW-0732">Signal</keyword>
<keyword evidence="3" id="KW-1185">Reference proteome</keyword>
<evidence type="ECO:0000256" key="1">
    <source>
        <dbReference type="SAM" id="SignalP"/>
    </source>
</evidence>
<dbReference type="OrthoDB" id="3675784at2"/>
<gene>
    <name evidence="2" type="ORF">C7C46_05100</name>
</gene>
<sequence>MHVPSNKRGLGAGLATVLLLAGVAAFAGGGSAAADPNTTSAVSAGPAGFTQAVPAGQPSQYNQPLERCANGVNYPISGANPVLSEPATTQFASNVGLSEYVTFSGNQYYGNWQFVFTNTTSQVLSTDCAVLVFRAPSGSDNHGYTATVQYGHPQQDYLEVPRGDGTSYYIARIDFHDVPLAQRQVGPGQSFSYSLGGAPNSAITLAQMRDSLKFTADLDLKANQALVQHYGTNRLTN</sequence>
<dbReference type="Proteomes" id="UP000248039">
    <property type="component" value="Unassembled WGS sequence"/>
</dbReference>
<proteinExistence type="predicted"/>
<name>A0A2V4P9G5_9ACTN</name>
<dbReference type="RefSeq" id="WP_110666145.1">
    <property type="nucleotide sequence ID" value="NZ_PYBW01000016.1"/>
</dbReference>
<reference evidence="2 3" key="1">
    <citation type="submission" date="2018-03" db="EMBL/GenBank/DDBJ databases">
        <title>Bioinformatic expansion and discovery of thiopeptide antibiotics.</title>
        <authorList>
            <person name="Schwalen C.J."/>
            <person name="Hudson G.A."/>
            <person name="Mitchell D.A."/>
        </authorList>
    </citation>
    <scope>NUCLEOTIDE SEQUENCE [LARGE SCALE GENOMIC DNA]</scope>
    <source>
        <strain evidence="2 3">ATCC 21389</strain>
    </source>
</reference>
<feature type="chain" id="PRO_5038368960" evidence="1">
    <location>
        <begin position="28"/>
        <end position="237"/>
    </location>
</feature>
<feature type="signal peptide" evidence="1">
    <location>
        <begin position="1"/>
        <end position="27"/>
    </location>
</feature>
<evidence type="ECO:0000313" key="2">
    <source>
        <dbReference type="EMBL" id="PYC87348.1"/>
    </source>
</evidence>